<dbReference type="SUPFAM" id="SSF56784">
    <property type="entry name" value="HAD-like"/>
    <property type="match status" value="1"/>
</dbReference>
<evidence type="ECO:0000256" key="4">
    <source>
        <dbReference type="ARBA" id="ARBA00022842"/>
    </source>
</evidence>
<dbReference type="NCBIfam" id="TIGR01509">
    <property type="entry name" value="HAD-SF-IA-v3"/>
    <property type="match status" value="1"/>
</dbReference>
<organism evidence="5 6">
    <name type="scientific">Faecousia intestinalis</name>
    <dbReference type="NCBI Taxonomy" id="3133167"/>
    <lineage>
        <taxon>Bacteria</taxon>
        <taxon>Bacillati</taxon>
        <taxon>Bacillota</taxon>
        <taxon>Clostridia</taxon>
        <taxon>Eubacteriales</taxon>
        <taxon>Oscillospiraceae</taxon>
        <taxon>Faecousia</taxon>
    </lineage>
</organism>
<evidence type="ECO:0000256" key="1">
    <source>
        <dbReference type="ARBA" id="ARBA00001946"/>
    </source>
</evidence>
<dbReference type="GO" id="GO:0016787">
    <property type="term" value="F:hydrolase activity"/>
    <property type="evidence" value="ECO:0007669"/>
    <property type="project" value="UniProtKB-KW"/>
</dbReference>
<keyword evidence="4" id="KW-0460">Magnesium</keyword>
<keyword evidence="2" id="KW-0479">Metal-binding</keyword>
<dbReference type="RefSeq" id="WP_349136212.1">
    <property type="nucleotide sequence ID" value="NZ_JBBMFF010000235.1"/>
</dbReference>
<dbReference type="Gene3D" id="3.40.50.1000">
    <property type="entry name" value="HAD superfamily/HAD-like"/>
    <property type="match status" value="1"/>
</dbReference>
<gene>
    <name evidence="5" type="ORF">WMO66_09615</name>
</gene>
<comment type="cofactor">
    <cofactor evidence="1">
        <name>Mg(2+)</name>
        <dbReference type="ChEBI" id="CHEBI:18420"/>
    </cofactor>
</comment>
<dbReference type="Gene3D" id="1.10.150.520">
    <property type="match status" value="1"/>
</dbReference>
<dbReference type="InterPro" id="IPR023214">
    <property type="entry name" value="HAD_sf"/>
</dbReference>
<dbReference type="PANTHER" id="PTHR46470">
    <property type="entry name" value="N-ACYLNEURAMINATE-9-PHOSPHATASE"/>
    <property type="match status" value="1"/>
</dbReference>
<dbReference type="EC" id="3.1.3.-" evidence="5"/>
<dbReference type="InterPro" id="IPR041492">
    <property type="entry name" value="HAD_2"/>
</dbReference>
<dbReference type="NCBIfam" id="TIGR01549">
    <property type="entry name" value="HAD-SF-IA-v1"/>
    <property type="match status" value="1"/>
</dbReference>
<keyword evidence="6" id="KW-1185">Reference proteome</keyword>
<dbReference type="Pfam" id="PF13419">
    <property type="entry name" value="HAD_2"/>
    <property type="match status" value="1"/>
</dbReference>
<comment type="caution">
    <text evidence="5">The sequence shown here is derived from an EMBL/GenBank/DDBJ whole genome shotgun (WGS) entry which is preliminary data.</text>
</comment>
<dbReference type="InterPro" id="IPR051400">
    <property type="entry name" value="HAD-like_hydrolase"/>
</dbReference>
<dbReference type="InterPro" id="IPR036412">
    <property type="entry name" value="HAD-like_sf"/>
</dbReference>
<dbReference type="EMBL" id="JBBMFF010000235">
    <property type="protein sequence ID" value="MEQ2511498.1"/>
    <property type="molecule type" value="Genomic_DNA"/>
</dbReference>
<evidence type="ECO:0000256" key="2">
    <source>
        <dbReference type="ARBA" id="ARBA00022723"/>
    </source>
</evidence>
<dbReference type="InterPro" id="IPR006439">
    <property type="entry name" value="HAD-SF_hydro_IA"/>
</dbReference>
<evidence type="ECO:0000256" key="3">
    <source>
        <dbReference type="ARBA" id="ARBA00022801"/>
    </source>
</evidence>
<evidence type="ECO:0000313" key="6">
    <source>
        <dbReference type="Proteomes" id="UP001491552"/>
    </source>
</evidence>
<name>A0ABV1G7V1_9FIRM</name>
<keyword evidence="3 5" id="KW-0378">Hydrolase</keyword>
<proteinExistence type="predicted"/>
<dbReference type="SFLD" id="SFLDS00003">
    <property type="entry name" value="Haloacid_Dehalogenase"/>
    <property type="match status" value="1"/>
</dbReference>
<protein>
    <submittedName>
        <fullName evidence="5">HAD family hydrolase</fullName>
        <ecNumber evidence="5">3.1.3.-</ecNumber>
    </submittedName>
</protein>
<accession>A0ABV1G7V1</accession>
<dbReference type="SFLD" id="SFLDG01129">
    <property type="entry name" value="C1.5:_HAD__Beta-PGM__Phosphata"/>
    <property type="match status" value="1"/>
</dbReference>
<evidence type="ECO:0000313" key="5">
    <source>
        <dbReference type="EMBL" id="MEQ2511498.1"/>
    </source>
</evidence>
<dbReference type="Proteomes" id="UP001491552">
    <property type="component" value="Unassembled WGS sequence"/>
</dbReference>
<reference evidence="5 6" key="1">
    <citation type="submission" date="2024-03" db="EMBL/GenBank/DDBJ databases">
        <title>Human intestinal bacterial collection.</title>
        <authorList>
            <person name="Pauvert C."/>
            <person name="Hitch T.C.A."/>
            <person name="Clavel T."/>
        </authorList>
    </citation>
    <scope>NUCLEOTIDE SEQUENCE [LARGE SCALE GENOMIC DNA]</scope>
    <source>
        <strain evidence="5 6">CLA-AA-H192</strain>
    </source>
</reference>
<dbReference type="PANTHER" id="PTHR46470:SF2">
    <property type="entry name" value="GLYCERALDEHYDE 3-PHOSPHATE PHOSPHATASE"/>
    <property type="match status" value="1"/>
</dbReference>
<sequence>MNAIRWVFFDIGSTLVDEEEAYHHRIRDMIRGTSVTFEQFSEKRIQYAKAGYNGDQKAIEYFALNKTPWHSEDEVPFDDCEETLRTLCDKGYQLGIIANQKPGAKGRLDAWGLGRYFSVIASSAELGVSKPDKGIFLRALAMANCKPENAVMVGDRLDNDIRPAKELGMKTIQIRKGIAVYANLSCGAEVPDFTVDSLSEILSIPCLIEELL</sequence>
<dbReference type="PRINTS" id="PR00413">
    <property type="entry name" value="HADHALOGNASE"/>
</dbReference>